<accession>A0A1X6NUE7</accession>
<feature type="region of interest" description="Disordered" evidence="1">
    <location>
        <begin position="141"/>
        <end position="191"/>
    </location>
</feature>
<feature type="compositionally biased region" description="Pro residues" evidence="1">
    <location>
        <begin position="166"/>
        <end position="182"/>
    </location>
</feature>
<evidence type="ECO:0000256" key="1">
    <source>
        <dbReference type="SAM" id="MobiDB-lite"/>
    </source>
</evidence>
<evidence type="ECO:0000313" key="3">
    <source>
        <dbReference type="Proteomes" id="UP000218209"/>
    </source>
</evidence>
<dbReference type="Proteomes" id="UP000218209">
    <property type="component" value="Unassembled WGS sequence"/>
</dbReference>
<gene>
    <name evidence="2" type="ORF">BU14_0457s0005</name>
</gene>
<evidence type="ECO:0008006" key="4">
    <source>
        <dbReference type="Google" id="ProtNLM"/>
    </source>
</evidence>
<name>A0A1X6NUE7_PORUM</name>
<reference evidence="2 3" key="1">
    <citation type="submission" date="2017-03" db="EMBL/GenBank/DDBJ databases">
        <title>WGS assembly of Porphyra umbilicalis.</title>
        <authorList>
            <person name="Brawley S.H."/>
            <person name="Blouin N.A."/>
            <person name="Ficko-Blean E."/>
            <person name="Wheeler G.L."/>
            <person name="Lohr M."/>
            <person name="Goodson H.V."/>
            <person name="Jenkins J.W."/>
            <person name="Blaby-Haas C.E."/>
            <person name="Helliwell K.E."/>
            <person name="Chan C."/>
            <person name="Marriage T."/>
            <person name="Bhattacharya D."/>
            <person name="Klein A.S."/>
            <person name="Badis Y."/>
            <person name="Brodie J."/>
            <person name="Cao Y."/>
            <person name="Collen J."/>
            <person name="Dittami S.M."/>
            <person name="Gachon C.M."/>
            <person name="Green B.R."/>
            <person name="Karpowicz S."/>
            <person name="Kim J.W."/>
            <person name="Kudahl U."/>
            <person name="Lin S."/>
            <person name="Michel G."/>
            <person name="Mittag M."/>
            <person name="Olson B.J."/>
            <person name="Pangilinan J."/>
            <person name="Peng Y."/>
            <person name="Qiu H."/>
            <person name="Shu S."/>
            <person name="Singer J.T."/>
            <person name="Smith A.G."/>
            <person name="Sprecher B.N."/>
            <person name="Wagner V."/>
            <person name="Wang W."/>
            <person name="Wang Z.-Y."/>
            <person name="Yan J."/>
            <person name="Yarish C."/>
            <person name="Zoeuner-Riek S."/>
            <person name="Zhuang Y."/>
            <person name="Zou Y."/>
            <person name="Lindquist E.A."/>
            <person name="Grimwood J."/>
            <person name="Barry K."/>
            <person name="Rokhsar D.S."/>
            <person name="Schmutz J."/>
            <person name="Stiller J.W."/>
            <person name="Grossman A.R."/>
            <person name="Prochnik S.E."/>
        </authorList>
    </citation>
    <scope>NUCLEOTIDE SEQUENCE [LARGE SCALE GENOMIC DNA]</scope>
    <source>
        <strain evidence="2">4086291</strain>
    </source>
</reference>
<proteinExistence type="predicted"/>
<feature type="region of interest" description="Disordered" evidence="1">
    <location>
        <begin position="1"/>
        <end position="109"/>
    </location>
</feature>
<feature type="compositionally biased region" description="Low complexity" evidence="1">
    <location>
        <begin position="53"/>
        <end position="62"/>
    </location>
</feature>
<dbReference type="EMBL" id="KV919076">
    <property type="protein sequence ID" value="OSX72212.1"/>
    <property type="molecule type" value="Genomic_DNA"/>
</dbReference>
<evidence type="ECO:0000313" key="2">
    <source>
        <dbReference type="EMBL" id="OSX72212.1"/>
    </source>
</evidence>
<dbReference type="InterPro" id="IPR013783">
    <property type="entry name" value="Ig-like_fold"/>
</dbReference>
<dbReference type="CDD" id="cd02859">
    <property type="entry name" value="E_set_AMPKbeta_like_N"/>
    <property type="match status" value="1"/>
</dbReference>
<dbReference type="Gene3D" id="2.60.40.10">
    <property type="entry name" value="Immunoglobulins"/>
    <property type="match status" value="1"/>
</dbReference>
<dbReference type="SUPFAM" id="SSF81296">
    <property type="entry name" value="E set domains"/>
    <property type="match status" value="1"/>
</dbReference>
<feature type="compositionally biased region" description="Pro residues" evidence="1">
    <location>
        <begin position="85"/>
        <end position="107"/>
    </location>
</feature>
<keyword evidence="3" id="KW-1185">Reference proteome</keyword>
<sequence>MIRPARRGASPRLGATARRQTQTEARSARGRYARRPPVWPAPAAPRPLFCASAPLPRAPLRPTGAPITALAHTPHPPRRHAAPPRSSPPSPPHTRVPRFTPPPPLPPRTMAEAIKAATVGVIDKIAAGTTAVADKVGLTTPASQTSLAPDPPAEPAEHVDPTAPEHLPPGGAPAPHPPPPPAGATSVSAGGKAVTPVGAGASVAQPVAAADVTAAAGGGAAVGGAPPAAAPPPPVPVEMVKEPTVPVVAVAAPVPPAAPVVVPAAAAAAAPMEASPAAGDGKRAVTFKWADAAPVVVKGSWDGWQGEVDCTGTGGVVRLAPGTYLYKYVVGGSTCATRWQTRKSTRRATRTT</sequence>
<protein>
    <recommendedName>
        <fullName evidence="4">AMP-activated protein kinase glycogen-binding domain-containing protein</fullName>
    </recommendedName>
</protein>
<dbReference type="AlphaFoldDB" id="A0A1X6NUE7"/>
<organism evidence="2 3">
    <name type="scientific">Porphyra umbilicalis</name>
    <name type="common">Purple laver</name>
    <name type="synonym">Red alga</name>
    <dbReference type="NCBI Taxonomy" id="2786"/>
    <lineage>
        <taxon>Eukaryota</taxon>
        <taxon>Rhodophyta</taxon>
        <taxon>Bangiophyceae</taxon>
        <taxon>Bangiales</taxon>
        <taxon>Bangiaceae</taxon>
        <taxon>Porphyra</taxon>
    </lineage>
</organism>
<dbReference type="InterPro" id="IPR014756">
    <property type="entry name" value="Ig_E-set"/>
</dbReference>